<proteinExistence type="predicted"/>
<evidence type="ECO:0000313" key="1">
    <source>
        <dbReference type="EMBL" id="USN14463.1"/>
    </source>
</evidence>
<protein>
    <submittedName>
        <fullName evidence="1">Uncharacterized protein</fullName>
    </submittedName>
</protein>
<gene>
    <name evidence="1" type="ORF">DONNERLITTCHEN_00630</name>
</gene>
<dbReference type="EMBL" id="ON529854">
    <property type="protein sequence ID" value="USN14463.1"/>
    <property type="molecule type" value="Genomic_DNA"/>
</dbReference>
<reference evidence="1" key="1">
    <citation type="submission" date="2022-05" db="EMBL/GenBank/DDBJ databases">
        <authorList>
            <person name="Friedrich I."/>
            <person name="Poehlein A."/>
            <person name="Schneider D."/>
            <person name="Hertel R."/>
            <person name="Daniel R."/>
        </authorList>
    </citation>
    <scope>NUCLEOTIDE SEQUENCE</scope>
</reference>
<dbReference type="Proteomes" id="UP001057102">
    <property type="component" value="Segment"/>
</dbReference>
<sequence length="545" mass="60458">MQPSIGTGLQSQATKYEPRYAAKFDDLAASARRALASALGQGQGVLLRVDAGDLFNKYLVAFPTMQDRQYHHCNCCHSFLRRFGSLVVLTEVGGVRSALWDESLLPARHPYRSVAKALREAVESGRVVDQFLWDERDWGTAEAGGFTHFHAAPAAEHLWTRRDLTAEQAMAARREDRRHLARAVGEMDRDAIRRAVGMLRAGELSRGEKLVEWAEWLAALQDAANSNASRHQREFLNRLLWRAVSEAPAGWCTPRSSSLGALVDDLTSGVRVAEVVRRHEERMDPLKYQRPTAPVSAGNVAQAERLFDRLGLAPALRRRFATADELVHLWKPRAAPRGQEGGVFGHLVASQRAKAEASLTASPVRVTFSKFRRDVLPRALELEVLVPTHGGFCAYTTQADPSAPPLLQWDSEECRNPFAWYVYHNGSPASNWGLTGGRRARVSCVSLQPTMWSGEDAYAHLGKSALLVLEGCADRRGGSLALFPECLRSELHGVRSTVEAHSRSRSLERPEGQHAAGLRVQDGVELQVWARTADGVARYVIDRWE</sequence>
<organism evidence="1 2">
    <name type="scientific">Janthinobacterium phage vB_JliS-Donnerlittchen</name>
    <dbReference type="NCBI Taxonomy" id="2948610"/>
    <lineage>
        <taxon>Viruses</taxon>
        <taxon>Duplodnaviria</taxon>
        <taxon>Heunggongvirae</taxon>
        <taxon>Uroviricota</taxon>
        <taxon>Caudoviricetes</taxon>
        <taxon>Mesyanzhinovviridae</taxon>
        <taxon>Bradleyvirinae</taxon>
        <taxon>Donnerlittchenvirus</taxon>
        <taxon>Donnerlittchenvirus donnerlittchenvirus</taxon>
    </lineage>
</organism>
<accession>A0A9E7MPW8</accession>
<evidence type="ECO:0000313" key="2">
    <source>
        <dbReference type="Proteomes" id="UP001057102"/>
    </source>
</evidence>
<name>A0A9E7MPW8_9CAUD</name>
<keyword evidence="2" id="KW-1185">Reference proteome</keyword>